<dbReference type="AlphaFoldDB" id="A0A918RKR2"/>
<dbReference type="PANTHER" id="PTHR43620">
    <property type="entry name" value="GLYCEROPHOSPHORYL DIESTER PHOSPHODIESTERASE"/>
    <property type="match status" value="1"/>
</dbReference>
<dbReference type="FunFam" id="3.20.20.190:FF:000009">
    <property type="entry name" value="Glycerophosphodiester phosphodiesterase, periplasmic"/>
    <property type="match status" value="1"/>
</dbReference>
<gene>
    <name evidence="8" type="primary">glpQ</name>
    <name evidence="8" type="ORF">GCM10008090_11410</name>
</gene>
<dbReference type="PANTHER" id="PTHR43620:SF7">
    <property type="entry name" value="GLYCEROPHOSPHODIESTER PHOSPHODIESTERASE GDPD5-RELATED"/>
    <property type="match status" value="1"/>
</dbReference>
<reference evidence="8" key="1">
    <citation type="journal article" date="2014" name="Int. J. Syst. Evol. Microbiol.">
        <title>Complete genome sequence of Corynebacterium casei LMG S-19264T (=DSM 44701T), isolated from a smear-ripened cheese.</title>
        <authorList>
            <consortium name="US DOE Joint Genome Institute (JGI-PGF)"/>
            <person name="Walter F."/>
            <person name="Albersmeier A."/>
            <person name="Kalinowski J."/>
            <person name="Ruckert C."/>
        </authorList>
    </citation>
    <scope>NUCLEOTIDE SEQUENCE</scope>
    <source>
        <strain evidence="8">KCTC 12711</strain>
    </source>
</reference>
<proteinExistence type="inferred from homology"/>
<evidence type="ECO:0000313" key="9">
    <source>
        <dbReference type="Proteomes" id="UP000614811"/>
    </source>
</evidence>
<dbReference type="InterPro" id="IPR017946">
    <property type="entry name" value="PLC-like_Pdiesterase_TIM-brl"/>
</dbReference>
<dbReference type="Gene3D" id="3.20.20.190">
    <property type="entry name" value="Phosphatidylinositol (PI) phosphodiesterase"/>
    <property type="match status" value="1"/>
</dbReference>
<keyword evidence="4" id="KW-0319">Glycerol metabolism</keyword>
<reference evidence="8" key="2">
    <citation type="submission" date="2020-09" db="EMBL/GenBank/DDBJ databases">
        <authorList>
            <person name="Sun Q."/>
            <person name="Kim S."/>
        </authorList>
    </citation>
    <scope>NUCLEOTIDE SEQUENCE</scope>
    <source>
        <strain evidence="8">KCTC 12711</strain>
    </source>
</reference>
<keyword evidence="3" id="KW-0732">Signal</keyword>
<comment type="similarity">
    <text evidence="1">Belongs to the glycerophosphoryl diester phosphodiesterase family.</text>
</comment>
<keyword evidence="5" id="KW-0378">Hydrolase</keyword>
<dbReference type="GO" id="GO:0006629">
    <property type="term" value="P:lipid metabolic process"/>
    <property type="evidence" value="ECO:0007669"/>
    <property type="project" value="InterPro"/>
</dbReference>
<comment type="caution">
    <text evidence="8">The sequence shown here is derived from an EMBL/GenBank/DDBJ whole genome shotgun (WGS) entry which is preliminary data.</text>
</comment>
<evidence type="ECO:0000256" key="3">
    <source>
        <dbReference type="ARBA" id="ARBA00022729"/>
    </source>
</evidence>
<dbReference type="Proteomes" id="UP000614811">
    <property type="component" value="Unassembled WGS sequence"/>
</dbReference>
<evidence type="ECO:0000259" key="7">
    <source>
        <dbReference type="PROSITE" id="PS51704"/>
    </source>
</evidence>
<dbReference type="PROSITE" id="PS51704">
    <property type="entry name" value="GP_PDE"/>
    <property type="match status" value="1"/>
</dbReference>
<dbReference type="NCBIfam" id="NF008354">
    <property type="entry name" value="PRK11143.1"/>
    <property type="match status" value="1"/>
</dbReference>
<protein>
    <recommendedName>
        <fullName evidence="2">glycerophosphodiester phosphodiesterase</fullName>
        <ecNumber evidence="2">3.1.4.46</ecNumber>
    </recommendedName>
</protein>
<dbReference type="EC" id="3.1.4.46" evidence="2"/>
<organism evidence="8 9">
    <name type="scientific">Arenicella chitinivorans</name>
    <dbReference type="NCBI Taxonomy" id="1329800"/>
    <lineage>
        <taxon>Bacteria</taxon>
        <taxon>Pseudomonadati</taxon>
        <taxon>Pseudomonadota</taxon>
        <taxon>Gammaproteobacteria</taxon>
        <taxon>Arenicellales</taxon>
        <taxon>Arenicellaceae</taxon>
        <taxon>Arenicella</taxon>
    </lineage>
</organism>
<sequence length="342" mass="38596">MNLKMGQHQARWVRRHRAAMPTFICALLVVLLVPVIHAKPEVIAHRGASGYLPEHTLEAATLAFAQGADYVEQDLVLTRDLVPVVLHDIHLDTVTNVAMLFPDRRRDDGRYYAFDFTLAELKTLTVHERRQLDGTQVFKDRYQGEAEFKIATFEEQLELIAQLNRQFDKQVGYYPEIKSPAWHRVQGADISKIVLNILRQHGLDDASKKIYVQCFDFAETQRLRTELNAKVKLIQLIGENTWGESSTDYTVLQTDDGLKRIAQVAEGIGPWIPHLIDPGSGKPTGLVARAHAAGLAVHAYTFRVDALPDGVKVEDLLSTLFDELKIDGLFTDFTDVVQNFAR</sequence>
<evidence type="ECO:0000256" key="2">
    <source>
        <dbReference type="ARBA" id="ARBA00012247"/>
    </source>
</evidence>
<keyword evidence="9" id="KW-1185">Reference proteome</keyword>
<dbReference type="EMBL" id="BMXA01000002">
    <property type="protein sequence ID" value="GHA03877.1"/>
    <property type="molecule type" value="Genomic_DNA"/>
</dbReference>
<feature type="domain" description="GP-PDE" evidence="7">
    <location>
        <begin position="40"/>
        <end position="341"/>
    </location>
</feature>
<accession>A0A918RKR2</accession>
<evidence type="ECO:0000256" key="5">
    <source>
        <dbReference type="ARBA" id="ARBA00022801"/>
    </source>
</evidence>
<dbReference type="Pfam" id="PF03009">
    <property type="entry name" value="GDPD"/>
    <property type="match status" value="1"/>
</dbReference>
<dbReference type="InterPro" id="IPR030395">
    <property type="entry name" value="GP_PDE_dom"/>
</dbReference>
<name>A0A918RKR2_9GAMM</name>
<evidence type="ECO:0000256" key="1">
    <source>
        <dbReference type="ARBA" id="ARBA00007277"/>
    </source>
</evidence>
<evidence type="ECO:0000313" key="8">
    <source>
        <dbReference type="EMBL" id="GHA03877.1"/>
    </source>
</evidence>
<comment type="catalytic activity">
    <reaction evidence="6">
        <text>a sn-glycero-3-phosphodiester + H2O = an alcohol + sn-glycerol 3-phosphate + H(+)</text>
        <dbReference type="Rhea" id="RHEA:12969"/>
        <dbReference type="ChEBI" id="CHEBI:15377"/>
        <dbReference type="ChEBI" id="CHEBI:15378"/>
        <dbReference type="ChEBI" id="CHEBI:30879"/>
        <dbReference type="ChEBI" id="CHEBI:57597"/>
        <dbReference type="ChEBI" id="CHEBI:83408"/>
        <dbReference type="EC" id="3.1.4.46"/>
    </reaction>
</comment>
<evidence type="ECO:0000256" key="4">
    <source>
        <dbReference type="ARBA" id="ARBA00022798"/>
    </source>
</evidence>
<dbReference type="GO" id="GO:0006071">
    <property type="term" value="P:glycerol metabolic process"/>
    <property type="evidence" value="ECO:0007669"/>
    <property type="project" value="UniProtKB-KW"/>
</dbReference>
<dbReference type="SUPFAM" id="SSF51695">
    <property type="entry name" value="PLC-like phosphodiesterases"/>
    <property type="match status" value="1"/>
</dbReference>
<dbReference type="GO" id="GO:0008889">
    <property type="term" value="F:glycerophosphodiester phosphodiesterase activity"/>
    <property type="evidence" value="ECO:0007669"/>
    <property type="project" value="UniProtKB-EC"/>
</dbReference>
<evidence type="ECO:0000256" key="6">
    <source>
        <dbReference type="ARBA" id="ARBA00047512"/>
    </source>
</evidence>
<dbReference type="GO" id="GO:0042597">
    <property type="term" value="C:periplasmic space"/>
    <property type="evidence" value="ECO:0007669"/>
    <property type="project" value="TreeGrafter"/>
</dbReference>